<feature type="region of interest" description="Disordered" evidence="17">
    <location>
        <begin position="355"/>
        <end position="414"/>
    </location>
</feature>
<dbReference type="GO" id="GO:0034765">
    <property type="term" value="P:regulation of monoatomic ion transmembrane transport"/>
    <property type="evidence" value="ECO:0007669"/>
    <property type="project" value="TreeGrafter"/>
</dbReference>
<sequence>KVVAHKQMFEARVTTPPAQVGNEVDDKIPREEEVFLHQFEEAITSHGRDVGYKIKNALQTLCRQPGWAVQYGAQKPDFTPLTMNVSRTGKVAVAVITCILVTSPLSYGQRVRSAADQVSTSTQEATGSMALVGKAGPRTCNFPRQRQAVIHIQRANAGAPRQHLPHSITAAHAMTRNSRIPLNMDISEIRNQGLQNQIFGKQKNFEELLKGKTQIPLAFSRMEDSIRVLLWSELPKDPKGIPNGMSTDELHDTVPSPLGNPAMGGPWDAVTPLSVDTPWVPVVSILLWSLYALMFWDSSPIALNTTVLGNSLEGHPTWKMAEDCWESAIQTNPLLPLPTPWKQEPRVTLHRQRAPHLGQSQTTLQLCRQGRSTLADPEPKSAHVKSHLEIPSQGELSSESSDMRPPGPQTSHLARGACTNVLEGDSMDQDVESPVAIHQPKLPKQARDDLPRHISRDRTKRKIQRYVRKDGKCNVHHGNVRETYRYLTDIFTTLVDLKWRFNLLIFVMVYTVTWLFFGMIWWLIAYIRGDMDHIEDPSWTPCVTNLNGFVSAFLFSIETETTIGYGYRVITDKCPEGIILLLIQSVLGSIVNAFMVGCMFVKISQPKKRAETLVFSTHAVISMRDGKLCLMFRVGDLRNSHIVEASIRAKLIKSKQTSEGEFIPLNQTDINVGYYTGDDRLFLVSPLIISHEINQQSPFWEISKAQLPKEELEIVVILEGMVEATGVIVISRFDAASSQLTQTAKATPSPSAYPTLSAATESNLGRLTIPERRATPSREESPGGQVVHDHHLCPQPTPNQHSILARSQTKGLFSRALSKRAGWVRTEMKTAFESDASSQLQELHPAHSLQLCAACGVRGTGRPPQGGGTRGQKPAQDKGHQAIIYTANPATSHRLHHKPSRKPSSTPQTKPSLQLHLRRDQQRESNTVIFVKYKLLIRSLNQ</sequence>
<evidence type="ECO:0000256" key="5">
    <source>
        <dbReference type="ARBA" id="ARBA00022538"/>
    </source>
</evidence>
<evidence type="ECO:0000256" key="4">
    <source>
        <dbReference type="ARBA" id="ARBA00022448"/>
    </source>
</evidence>
<feature type="transmembrane region" description="Helical" evidence="18">
    <location>
        <begin position="503"/>
        <end position="524"/>
    </location>
</feature>
<dbReference type="PRINTS" id="PR01328">
    <property type="entry name" value="KIR32CHANNEL"/>
</dbReference>
<dbReference type="Gene3D" id="1.10.287.70">
    <property type="match status" value="1"/>
</dbReference>
<evidence type="ECO:0000256" key="10">
    <source>
        <dbReference type="ARBA" id="ARBA00022989"/>
    </source>
</evidence>
<evidence type="ECO:0000259" key="20">
    <source>
        <dbReference type="Pfam" id="PF17655"/>
    </source>
</evidence>
<evidence type="ECO:0000256" key="12">
    <source>
        <dbReference type="ARBA" id="ARBA00023136"/>
    </source>
</evidence>
<evidence type="ECO:0000256" key="1">
    <source>
        <dbReference type="ARBA" id="ARBA00004141"/>
    </source>
</evidence>
<evidence type="ECO:0000259" key="19">
    <source>
        <dbReference type="Pfam" id="PF01007"/>
    </source>
</evidence>
<gene>
    <name evidence="21" type="ORF">EI555_005946</name>
</gene>
<dbReference type="GO" id="GO:1990566">
    <property type="term" value="C:I(KACh) inward rectifier potassium channel complex"/>
    <property type="evidence" value="ECO:0007669"/>
    <property type="project" value="UniProtKB-ARBA"/>
</dbReference>
<evidence type="ECO:0000256" key="15">
    <source>
        <dbReference type="ARBA" id="ARBA00034430"/>
    </source>
</evidence>
<feature type="region of interest" description="Disordered" evidence="17">
    <location>
        <begin position="888"/>
        <end position="920"/>
    </location>
</feature>
<dbReference type="InterPro" id="IPR016449">
    <property type="entry name" value="K_chnl_inward-rec_Kir"/>
</dbReference>
<feature type="non-terminal residue" evidence="21">
    <location>
        <position position="1"/>
    </location>
</feature>
<keyword evidence="4 16" id="KW-0813">Transport</keyword>
<evidence type="ECO:0000256" key="6">
    <source>
        <dbReference type="ARBA" id="ARBA00022553"/>
    </source>
</evidence>
<reference evidence="22" key="1">
    <citation type="journal article" date="2019" name="IScience">
        <title>Narwhal Genome Reveals Long-Term Low Genetic Diversity despite Current Large Abundance Size.</title>
        <authorList>
            <person name="Westbury M.V."/>
            <person name="Petersen B."/>
            <person name="Garde E."/>
            <person name="Heide-Jorgensen M.P."/>
            <person name="Lorenzen E.D."/>
        </authorList>
    </citation>
    <scope>NUCLEOTIDE SEQUENCE [LARGE SCALE GENOMIC DNA]</scope>
</reference>
<evidence type="ECO:0000256" key="14">
    <source>
        <dbReference type="ARBA" id="ARBA00031384"/>
    </source>
</evidence>
<keyword evidence="9 16" id="KW-0630">Potassium</keyword>
<evidence type="ECO:0000313" key="22">
    <source>
        <dbReference type="Proteomes" id="UP000308365"/>
    </source>
</evidence>
<evidence type="ECO:0000256" key="17">
    <source>
        <dbReference type="SAM" id="MobiDB-lite"/>
    </source>
</evidence>
<evidence type="ECO:0000313" key="21">
    <source>
        <dbReference type="EMBL" id="TKC46396.1"/>
    </source>
</evidence>
<dbReference type="GO" id="GO:0015467">
    <property type="term" value="F:G-protein activated inward rectifier potassium channel activity"/>
    <property type="evidence" value="ECO:0007669"/>
    <property type="project" value="InterPro"/>
</dbReference>
<dbReference type="Gene3D" id="2.60.40.1400">
    <property type="entry name" value="G protein-activated inward rectifier potassium channel 1"/>
    <property type="match status" value="1"/>
</dbReference>
<keyword evidence="8 16" id="KW-0851">Voltage-gated channel</keyword>
<dbReference type="PRINTS" id="PR01320">
    <property type="entry name" value="KIRCHANNEL"/>
</dbReference>
<organism evidence="21 22">
    <name type="scientific">Monodon monoceros</name>
    <name type="common">Narwhal</name>
    <name type="synonym">Ceratodon monodon</name>
    <dbReference type="NCBI Taxonomy" id="40151"/>
    <lineage>
        <taxon>Eukaryota</taxon>
        <taxon>Metazoa</taxon>
        <taxon>Chordata</taxon>
        <taxon>Craniata</taxon>
        <taxon>Vertebrata</taxon>
        <taxon>Euteleostomi</taxon>
        <taxon>Mammalia</taxon>
        <taxon>Eutheria</taxon>
        <taxon>Laurasiatheria</taxon>
        <taxon>Artiodactyla</taxon>
        <taxon>Whippomorpha</taxon>
        <taxon>Cetacea</taxon>
        <taxon>Odontoceti</taxon>
        <taxon>Monodontidae</taxon>
        <taxon>Monodon</taxon>
    </lineage>
</organism>
<comment type="catalytic activity">
    <reaction evidence="15">
        <text>K(+)(in) = K(+)(out)</text>
        <dbReference type="Rhea" id="RHEA:29463"/>
        <dbReference type="ChEBI" id="CHEBI:29103"/>
    </reaction>
</comment>
<feature type="transmembrane region" description="Helical" evidence="18">
    <location>
        <begin position="578"/>
        <end position="601"/>
    </location>
</feature>
<evidence type="ECO:0000256" key="11">
    <source>
        <dbReference type="ARBA" id="ARBA00023065"/>
    </source>
</evidence>
<evidence type="ECO:0000256" key="18">
    <source>
        <dbReference type="SAM" id="Phobius"/>
    </source>
</evidence>
<keyword evidence="7 16" id="KW-0812">Transmembrane</keyword>
<feature type="region of interest" description="Disordered" evidence="17">
    <location>
        <begin position="771"/>
        <end position="801"/>
    </location>
</feature>
<keyword evidence="6" id="KW-0597">Phosphoprotein</keyword>
<dbReference type="Proteomes" id="UP000308365">
    <property type="component" value="Unassembled WGS sequence"/>
</dbReference>
<feature type="domain" description="Potassium channel inwardly rectifying transmembrane" evidence="19">
    <location>
        <begin position="467"/>
        <end position="606"/>
    </location>
</feature>
<keyword evidence="5 16" id="KW-0633">Potassium transport</keyword>
<evidence type="ECO:0000256" key="7">
    <source>
        <dbReference type="ARBA" id="ARBA00022692"/>
    </source>
</evidence>
<dbReference type="InterPro" id="IPR003275">
    <property type="entry name" value="K_chnl_inward-rec_Kir3.2"/>
</dbReference>
<dbReference type="EMBL" id="RWIC01000270">
    <property type="protein sequence ID" value="TKC46396.1"/>
    <property type="molecule type" value="Genomic_DNA"/>
</dbReference>
<name>A0A4U1FC69_MONMO</name>
<evidence type="ECO:0000256" key="3">
    <source>
        <dbReference type="ARBA" id="ARBA00015884"/>
    </source>
</evidence>
<evidence type="ECO:0000256" key="16">
    <source>
        <dbReference type="RuleBase" id="RU003822"/>
    </source>
</evidence>
<dbReference type="PANTHER" id="PTHR11767:SF19">
    <property type="entry name" value="G PROTEIN-ACTIVATED INWARD RECTIFIER POTASSIUM CHANNEL 2"/>
    <property type="match status" value="1"/>
</dbReference>
<evidence type="ECO:0000256" key="8">
    <source>
        <dbReference type="ARBA" id="ARBA00022882"/>
    </source>
</evidence>
<keyword evidence="11 16" id="KW-0406">Ion transport</keyword>
<comment type="subcellular location">
    <subcellularLocation>
        <location evidence="1 16">Membrane</location>
        <topology evidence="1 16">Multi-pass membrane protein</topology>
    </subcellularLocation>
</comment>
<dbReference type="InterPro" id="IPR041647">
    <property type="entry name" value="IRK_C"/>
</dbReference>
<dbReference type="Pfam" id="PF17655">
    <property type="entry name" value="IRK_C"/>
    <property type="match status" value="1"/>
</dbReference>
<dbReference type="PANTHER" id="PTHR11767">
    <property type="entry name" value="INWARD RECTIFIER POTASSIUM CHANNEL"/>
    <property type="match status" value="1"/>
</dbReference>
<dbReference type="SUPFAM" id="SSF81324">
    <property type="entry name" value="Voltage-gated potassium channels"/>
    <property type="match status" value="1"/>
</dbReference>
<proteinExistence type="inferred from homology"/>
<keyword evidence="12 18" id="KW-0472">Membrane</keyword>
<feature type="compositionally biased region" description="Basic and acidic residues" evidence="17">
    <location>
        <begin position="771"/>
        <end position="792"/>
    </location>
</feature>
<dbReference type="AlphaFoldDB" id="A0A4U1FC69"/>
<protein>
    <recommendedName>
        <fullName evidence="3">G protein-activated inward rectifier potassium channel 2</fullName>
    </recommendedName>
    <alternativeName>
        <fullName evidence="14">Potassium channel, inwardly rectifying subfamily J member 6</fullName>
    </alternativeName>
</protein>
<feature type="domain" description="Inward rectifier potassium channel C-terminal" evidence="20">
    <location>
        <begin position="613"/>
        <end position="732"/>
    </location>
</feature>
<dbReference type="SUPFAM" id="SSF81296">
    <property type="entry name" value="E set domains"/>
    <property type="match status" value="1"/>
</dbReference>
<dbReference type="InterPro" id="IPR040445">
    <property type="entry name" value="Kir_TM"/>
</dbReference>
<accession>A0A4U1FC69</accession>
<evidence type="ECO:0000256" key="9">
    <source>
        <dbReference type="ARBA" id="ARBA00022958"/>
    </source>
</evidence>
<dbReference type="GO" id="GO:1990573">
    <property type="term" value="P:potassium ion import across plasma membrane"/>
    <property type="evidence" value="ECO:0007669"/>
    <property type="project" value="TreeGrafter"/>
</dbReference>
<dbReference type="FunFam" id="1.10.287.70:FF:000019">
    <property type="entry name" value="G protein-activated inward rectifier potassium channel 1"/>
    <property type="match status" value="1"/>
</dbReference>
<dbReference type="InterPro" id="IPR013518">
    <property type="entry name" value="K_chnl_inward-rec_Kir_cyto"/>
</dbReference>
<dbReference type="InterPro" id="IPR014756">
    <property type="entry name" value="Ig_E-set"/>
</dbReference>
<comment type="caution">
    <text evidence="21">The sequence shown here is derived from an EMBL/GenBank/DDBJ whole genome shotgun (WGS) entry which is preliminary data.</text>
</comment>
<comment type="similarity">
    <text evidence="2">Belongs to the inward rectifier-type potassium channel (TC 1.A.2.1) family. KCNJ6 subfamily.</text>
</comment>
<evidence type="ECO:0000256" key="13">
    <source>
        <dbReference type="ARBA" id="ARBA00023303"/>
    </source>
</evidence>
<feature type="compositionally biased region" description="Polar residues" evidence="17">
    <location>
        <begin position="902"/>
        <end position="912"/>
    </location>
</feature>
<evidence type="ECO:0000256" key="2">
    <source>
        <dbReference type="ARBA" id="ARBA00007670"/>
    </source>
</evidence>
<keyword evidence="10 18" id="KW-1133">Transmembrane helix</keyword>
<feature type="compositionally biased region" description="Polar residues" evidence="17">
    <location>
        <begin position="358"/>
        <end position="372"/>
    </location>
</feature>
<keyword evidence="13 16" id="KW-0407">Ion channel</keyword>
<dbReference type="Pfam" id="PF01007">
    <property type="entry name" value="IRK"/>
    <property type="match status" value="1"/>
</dbReference>